<evidence type="ECO:0000313" key="2">
    <source>
        <dbReference type="Proteomes" id="UP000095282"/>
    </source>
</evidence>
<protein>
    <submittedName>
        <fullName evidence="3">Membrane fusogenic activity</fullName>
    </submittedName>
</protein>
<accession>A0A1I7UFQ8</accession>
<dbReference type="Proteomes" id="UP000095282">
    <property type="component" value="Unplaced"/>
</dbReference>
<evidence type="ECO:0000313" key="3">
    <source>
        <dbReference type="WBParaSite" id="Csp11.Scaffold629.g8865.t1"/>
    </source>
</evidence>
<proteinExistence type="predicted"/>
<dbReference type="AlphaFoldDB" id="A0A1I7UFQ8"/>
<keyword evidence="1" id="KW-0175">Coiled coil</keyword>
<dbReference type="WBParaSite" id="Csp11.Scaffold629.g8865.t1">
    <property type="protein sequence ID" value="Csp11.Scaffold629.g8865.t1"/>
    <property type="gene ID" value="Csp11.Scaffold629.g8865"/>
</dbReference>
<organism evidence="2 3">
    <name type="scientific">Caenorhabditis tropicalis</name>
    <dbReference type="NCBI Taxonomy" id="1561998"/>
    <lineage>
        <taxon>Eukaryota</taxon>
        <taxon>Metazoa</taxon>
        <taxon>Ecdysozoa</taxon>
        <taxon>Nematoda</taxon>
        <taxon>Chromadorea</taxon>
        <taxon>Rhabditida</taxon>
        <taxon>Rhabditina</taxon>
        <taxon>Rhabditomorpha</taxon>
        <taxon>Rhabditoidea</taxon>
        <taxon>Rhabditidae</taxon>
        <taxon>Peloderinae</taxon>
        <taxon>Caenorhabditis</taxon>
    </lineage>
</organism>
<keyword evidence="2" id="KW-1185">Reference proteome</keyword>
<feature type="coiled-coil region" evidence="1">
    <location>
        <begin position="34"/>
        <end position="79"/>
    </location>
</feature>
<name>A0A1I7UFQ8_9PELO</name>
<evidence type="ECO:0000256" key="1">
    <source>
        <dbReference type="SAM" id="Coils"/>
    </source>
</evidence>
<reference evidence="3" key="1">
    <citation type="submission" date="2016-11" db="UniProtKB">
        <authorList>
            <consortium name="WormBaseParasite"/>
        </authorList>
    </citation>
    <scope>IDENTIFICATION</scope>
</reference>
<sequence length="85" mass="9871">MSKQHSDQGNDLTQIVLKALVDEMITSRDKTKIIEKLKEDLKLSEEKRLESEASNELKLKELELRAKALESLVRELTRDSPRDQH</sequence>